<dbReference type="Pfam" id="PF01471">
    <property type="entry name" value="PG_binding_1"/>
    <property type="match status" value="2"/>
</dbReference>
<dbReference type="RefSeq" id="WP_253774128.1">
    <property type="nucleotide sequence ID" value="NZ_JAMTCK010000009.1"/>
</dbReference>
<evidence type="ECO:0000256" key="4">
    <source>
        <dbReference type="ARBA" id="ARBA00022801"/>
    </source>
</evidence>
<gene>
    <name evidence="10" type="ORF">LX83_004230</name>
</gene>
<dbReference type="Proteomes" id="UP001206128">
    <property type="component" value="Unassembled WGS sequence"/>
</dbReference>
<dbReference type="GO" id="GO:0005576">
    <property type="term" value="C:extracellular region"/>
    <property type="evidence" value="ECO:0007669"/>
    <property type="project" value="UniProtKB-SubCell"/>
</dbReference>
<dbReference type="PANTHER" id="PTHR42061:SF6">
    <property type="entry name" value="ENDO-CHITOSANASE"/>
    <property type="match status" value="1"/>
</dbReference>
<dbReference type="InterPro" id="IPR036366">
    <property type="entry name" value="PGBDSf"/>
</dbReference>
<dbReference type="AlphaFoldDB" id="A0AAE3GFL7"/>
<comment type="subcellular location">
    <subcellularLocation>
        <location evidence="1">Secreted</location>
    </subcellularLocation>
</comment>
<keyword evidence="5" id="KW-0119">Carbohydrate metabolism</keyword>
<evidence type="ECO:0000256" key="6">
    <source>
        <dbReference type="ARBA" id="ARBA00023295"/>
    </source>
</evidence>
<keyword evidence="6" id="KW-0326">Glycosidase</keyword>
<organism evidence="10 11">
    <name type="scientific">Goodfellowiella coeruleoviolacea</name>
    <dbReference type="NCBI Taxonomy" id="334858"/>
    <lineage>
        <taxon>Bacteria</taxon>
        <taxon>Bacillati</taxon>
        <taxon>Actinomycetota</taxon>
        <taxon>Actinomycetes</taxon>
        <taxon>Pseudonocardiales</taxon>
        <taxon>Pseudonocardiaceae</taxon>
        <taxon>Goodfellowiella</taxon>
    </lineage>
</organism>
<dbReference type="PANTHER" id="PTHR42061">
    <property type="entry name" value="ENDO-CHITOSANASE"/>
    <property type="match status" value="1"/>
</dbReference>
<evidence type="ECO:0000313" key="11">
    <source>
        <dbReference type="Proteomes" id="UP001206128"/>
    </source>
</evidence>
<keyword evidence="4 10" id="KW-0378">Hydrolase</keyword>
<dbReference type="EMBL" id="JAMTCK010000009">
    <property type="protein sequence ID" value="MCP2167357.1"/>
    <property type="molecule type" value="Genomic_DNA"/>
</dbReference>
<dbReference type="Pfam" id="PF07335">
    <property type="entry name" value="Glyco_hydro_75"/>
    <property type="match status" value="1"/>
</dbReference>
<accession>A0AAE3GFL7</accession>
<evidence type="ECO:0000256" key="7">
    <source>
        <dbReference type="ARBA" id="ARBA00023326"/>
    </source>
</evidence>
<dbReference type="GO" id="GO:0016977">
    <property type="term" value="F:chitosanase activity"/>
    <property type="evidence" value="ECO:0007669"/>
    <property type="project" value="InterPro"/>
</dbReference>
<evidence type="ECO:0000256" key="8">
    <source>
        <dbReference type="SAM" id="SignalP"/>
    </source>
</evidence>
<evidence type="ECO:0000313" key="10">
    <source>
        <dbReference type="EMBL" id="MCP2167357.1"/>
    </source>
</evidence>
<protein>
    <submittedName>
        <fullName evidence="10">Peptidoglycan-binding (PGRP) domain of peptidoglycan hydrolases-containing protein</fullName>
    </submittedName>
</protein>
<keyword evidence="11" id="KW-1185">Reference proteome</keyword>
<feature type="domain" description="Peptidoglycan binding-like" evidence="9">
    <location>
        <begin position="245"/>
        <end position="303"/>
    </location>
</feature>
<evidence type="ECO:0000256" key="2">
    <source>
        <dbReference type="ARBA" id="ARBA00022525"/>
    </source>
</evidence>
<evidence type="ECO:0000256" key="3">
    <source>
        <dbReference type="ARBA" id="ARBA00022729"/>
    </source>
</evidence>
<keyword evidence="3 8" id="KW-0732">Signal</keyword>
<feature type="domain" description="Peptidoglycan binding-like" evidence="9">
    <location>
        <begin position="317"/>
        <end position="373"/>
    </location>
</feature>
<dbReference type="InterPro" id="IPR036365">
    <property type="entry name" value="PGBD-like_sf"/>
</dbReference>
<keyword evidence="7" id="KW-0624">Polysaccharide degradation</keyword>
<sequence>MRRLLAGVAIAVAVVGATVAGGATAHAADPPTGGELSAVVASCTQQVSAGLYAERSGGSRTIPVCATGNAVHWRSGMTIDCDGQRTEHCNASTDPYWQNSTAWAQSDGKPLNAEKLPYIVVPGITSTWSYARSGITGGTVAAVVYQGRVAYAVVGDVGPGGAIGEGSYALAKALGINPSPSSGGVSGKVVDYILFPGVKASPIENGADAVAKGQRAAADLVAGRRGCTGVQLDFTSYPPLGSGATGALVQAAQCLLRAAGQDIGDGDPSGTLDEATAEAVRQFQTRVGLPASGSVDAHTWTALLSRGATPQIQDGASGEAVFRVQRALNAAVGAGLAMDGQFGPKTTAAVTQYQSTRGLDADGIVGPNTWSALQTGK</sequence>
<dbReference type="InterPro" id="IPR009939">
    <property type="entry name" value="Chitosanase_fungal"/>
</dbReference>
<evidence type="ECO:0000259" key="9">
    <source>
        <dbReference type="Pfam" id="PF01471"/>
    </source>
</evidence>
<evidence type="ECO:0000256" key="1">
    <source>
        <dbReference type="ARBA" id="ARBA00004613"/>
    </source>
</evidence>
<feature type="signal peptide" evidence="8">
    <location>
        <begin position="1"/>
        <end position="27"/>
    </location>
</feature>
<feature type="chain" id="PRO_5041941868" evidence="8">
    <location>
        <begin position="28"/>
        <end position="377"/>
    </location>
</feature>
<dbReference type="SUPFAM" id="SSF47090">
    <property type="entry name" value="PGBD-like"/>
    <property type="match status" value="2"/>
</dbReference>
<proteinExistence type="predicted"/>
<reference evidence="10" key="1">
    <citation type="submission" date="2022-06" db="EMBL/GenBank/DDBJ databases">
        <title>Genomic Encyclopedia of Archaeal and Bacterial Type Strains, Phase II (KMG-II): from individual species to whole genera.</title>
        <authorList>
            <person name="Goeker M."/>
        </authorList>
    </citation>
    <scope>NUCLEOTIDE SEQUENCE</scope>
    <source>
        <strain evidence="10">DSM 43935</strain>
    </source>
</reference>
<keyword evidence="2" id="KW-0964">Secreted</keyword>
<dbReference type="GO" id="GO:0000272">
    <property type="term" value="P:polysaccharide catabolic process"/>
    <property type="evidence" value="ECO:0007669"/>
    <property type="project" value="UniProtKB-KW"/>
</dbReference>
<dbReference type="Gene3D" id="1.10.101.10">
    <property type="entry name" value="PGBD-like superfamily/PGBD"/>
    <property type="match status" value="2"/>
</dbReference>
<name>A0AAE3GFL7_9PSEU</name>
<evidence type="ECO:0000256" key="5">
    <source>
        <dbReference type="ARBA" id="ARBA00023277"/>
    </source>
</evidence>
<comment type="caution">
    <text evidence="10">The sequence shown here is derived from an EMBL/GenBank/DDBJ whole genome shotgun (WGS) entry which is preliminary data.</text>
</comment>
<dbReference type="InterPro" id="IPR002477">
    <property type="entry name" value="Peptidoglycan-bd-like"/>
</dbReference>